<feature type="compositionally biased region" description="Basic residues" evidence="1">
    <location>
        <begin position="76"/>
        <end position="86"/>
    </location>
</feature>
<evidence type="ECO:0000259" key="2">
    <source>
        <dbReference type="Pfam" id="PF07727"/>
    </source>
</evidence>
<comment type="caution">
    <text evidence="3">The sequence shown here is derived from an EMBL/GenBank/DDBJ whole genome shotgun (WGS) entry which is preliminary data.</text>
</comment>
<accession>A0A1Q9D4T2</accession>
<feature type="compositionally biased region" description="Basic and acidic residues" evidence="1">
    <location>
        <begin position="18"/>
        <end position="42"/>
    </location>
</feature>
<keyword evidence="4" id="KW-1185">Reference proteome</keyword>
<feature type="compositionally biased region" description="Low complexity" evidence="1">
    <location>
        <begin position="43"/>
        <end position="67"/>
    </location>
</feature>
<reference evidence="3 4" key="1">
    <citation type="submission" date="2016-02" db="EMBL/GenBank/DDBJ databases">
        <title>Genome analysis of coral dinoflagellate symbionts highlights evolutionary adaptations to a symbiotic lifestyle.</title>
        <authorList>
            <person name="Aranda M."/>
            <person name="Li Y."/>
            <person name="Liew Y.J."/>
            <person name="Baumgarten S."/>
            <person name="Simakov O."/>
            <person name="Wilson M."/>
            <person name="Piel J."/>
            <person name="Ashoor H."/>
            <person name="Bougouffa S."/>
            <person name="Bajic V.B."/>
            <person name="Ryu T."/>
            <person name="Ravasi T."/>
            <person name="Bayer T."/>
            <person name="Micklem G."/>
            <person name="Kim H."/>
            <person name="Bhak J."/>
            <person name="Lajeunesse T.C."/>
            <person name="Voolstra C.R."/>
        </authorList>
    </citation>
    <scope>NUCLEOTIDE SEQUENCE [LARGE SCALE GENOMIC DNA]</scope>
    <source>
        <strain evidence="3 4">CCMP2467</strain>
    </source>
</reference>
<dbReference type="OrthoDB" id="447273at2759"/>
<evidence type="ECO:0000256" key="1">
    <source>
        <dbReference type="SAM" id="MobiDB-lite"/>
    </source>
</evidence>
<dbReference type="Proteomes" id="UP000186817">
    <property type="component" value="Unassembled WGS sequence"/>
</dbReference>
<feature type="compositionally biased region" description="Basic and acidic residues" evidence="1">
    <location>
        <begin position="1"/>
        <end position="10"/>
    </location>
</feature>
<sequence>MSRDLAKDDDSSIAAKGKGKDKGGKGKDKGSKGKGKDKEGKSSAKQGKGGSSSQNAAVAPNAAALVGADDDEGPKGKAKAKPKAKAKASAVTSTVMMARSNHADDFSFPSSDESGSDLEEFSIAGTVDSADSTLSALSSERELVDELADAMQNARVDWEQHNQLWRLHLSPQEFNAWVQQQQHGEIITSARTFVQVTHGRDVAVGVAWTLERAGQTPIRDLPIGEAQRIAVAYDVMLMCDDGVARKGFVAWLLDEDDQNELFLAVIEAPQPPHVRFQAAGPSTASTSIVDIPQSRHAAQGHHDALVEAAAADISHALHMPLQQLLSIVDFPEGWTTFDTYGVEILHDLMYLHVQEFAAVPEPARRRHLGLRARITDFEQGSRVQKVRAVGHLGDGSNVLLDTGADEVLRKASKAPPRSMPLELLLADSQPIEASRTRDGEVVIPGTGPEVIAGVCRLTAVGCKFVWSDEGAWLQLPKDPAFEGEWVRLEVHGGLPYVDRGTFIRLRPLLSKWWKRHRLPYDATVSAAEAAPCEKIEDEIPEELMTTTAAAVHADTVQEELQVGPREALILDEEAAGALLQKGPKAWTHAAIMKQGPQIFAKVLAWHRGELSRAQANGRAERQVQAIKERATSLLLHADMPRSFWPYAVKQATHELRLSAMVKDPPLGMPTFGDPVGVRIQGAEPFAPRVREGIFLCVEETMQDGSQVIVDTETGTKIMTTRLPEPLDAAPKHWRKVLGPDEDVAVWVARDGSVRWTEPNPDEIVTLEERLDGPEAADHEAGVATIIRKRIQDDDHDHASPFLGMVHGTAVSCQAQSQQSASAPKSQSLMQSAWLQGKSCTVCGLSSAECLAKRLKHEDVEPRGYQIDTADEEAQADEQAKVRFCACGNFEAYDGTEVTTQNVSPTALRIMGHELAHSEWVAASGDVSLAFLNSKLDDDDIVLLEPPSALRRLGLVKPKVLWRARKHIYGLRRSPRAWSKLRDDTIDGKEIACDEGSFVAELVSDEEGLFVLRDCRSQEMVGIAAVYVDDVLVVGQASSVTAFMEFVGATWNTKFSGFISRAGPEELGKGDFSLKRVQELTFIGLQIQFGADDEVKFHQKRWILNELHQRNWVHLRGSQSLPQVEFVGAEDQEDPWYAAALKNAQTELGCLLWVSTKSRGDLLSAVSIAASHLHKCRAQVLKIAHGCWRYLRGTLDIGVCFAGSTATASLEVWSDASFAPEGSRSRSGGVITLSGSPLTWWSTKQSVTAWSVCEAETDGLATPMSEASKVHPLLEALTGRSFDSHVKMFGDNSASITVANRDTFFVKTWRTRAFALRASWLRDQIRNQNVLLQHHPGATLVADMLMKVLSKTKLAELRSSAGFK</sequence>
<name>A0A1Q9D4T2_SYMMI</name>
<dbReference type="Pfam" id="PF07727">
    <property type="entry name" value="RVT_2"/>
    <property type="match status" value="1"/>
</dbReference>
<protein>
    <submittedName>
        <fullName evidence="3">Copia protein</fullName>
    </submittedName>
</protein>
<evidence type="ECO:0000313" key="4">
    <source>
        <dbReference type="Proteomes" id="UP000186817"/>
    </source>
</evidence>
<dbReference type="PANTHER" id="PTHR11439">
    <property type="entry name" value="GAG-POL-RELATED RETROTRANSPOSON"/>
    <property type="match status" value="1"/>
</dbReference>
<dbReference type="PANTHER" id="PTHR11439:SF483">
    <property type="entry name" value="PEPTIDE SYNTHASE GLIP-LIKE, PUTATIVE (AFU_ORTHOLOGUE AFUA_3G12920)-RELATED"/>
    <property type="match status" value="1"/>
</dbReference>
<dbReference type="CDD" id="cd09272">
    <property type="entry name" value="RNase_HI_RT_Ty1"/>
    <property type="match status" value="1"/>
</dbReference>
<feature type="domain" description="Reverse transcriptase Ty1/copia-type" evidence="2">
    <location>
        <begin position="872"/>
        <end position="1039"/>
    </location>
</feature>
<feature type="region of interest" description="Disordered" evidence="1">
    <location>
        <begin position="1"/>
        <end position="88"/>
    </location>
</feature>
<evidence type="ECO:0000313" key="3">
    <source>
        <dbReference type="EMBL" id="OLP90096.1"/>
    </source>
</evidence>
<organism evidence="3 4">
    <name type="scientific">Symbiodinium microadriaticum</name>
    <name type="common">Dinoflagellate</name>
    <name type="synonym">Zooxanthella microadriatica</name>
    <dbReference type="NCBI Taxonomy" id="2951"/>
    <lineage>
        <taxon>Eukaryota</taxon>
        <taxon>Sar</taxon>
        <taxon>Alveolata</taxon>
        <taxon>Dinophyceae</taxon>
        <taxon>Suessiales</taxon>
        <taxon>Symbiodiniaceae</taxon>
        <taxon>Symbiodinium</taxon>
    </lineage>
</organism>
<proteinExistence type="predicted"/>
<gene>
    <name evidence="3" type="primary">GIP</name>
    <name evidence="3" type="ORF">AK812_SmicGene28396</name>
</gene>
<dbReference type="EMBL" id="LSRX01000728">
    <property type="protein sequence ID" value="OLP90096.1"/>
    <property type="molecule type" value="Genomic_DNA"/>
</dbReference>
<dbReference type="InterPro" id="IPR013103">
    <property type="entry name" value="RVT_2"/>
</dbReference>